<gene>
    <name evidence="1" type="ORF">MRB53_024836</name>
</gene>
<reference evidence="1 2" key="1">
    <citation type="journal article" date="2022" name="Hortic Res">
        <title>A haplotype resolved chromosomal level avocado genome allows analysis of novel avocado genes.</title>
        <authorList>
            <person name="Nath O."/>
            <person name="Fletcher S.J."/>
            <person name="Hayward A."/>
            <person name="Shaw L.M."/>
            <person name="Masouleh A.K."/>
            <person name="Furtado A."/>
            <person name="Henry R.J."/>
            <person name="Mitter N."/>
        </authorList>
    </citation>
    <scope>NUCLEOTIDE SEQUENCE [LARGE SCALE GENOMIC DNA]</scope>
    <source>
        <strain evidence="2">cv. Hass</strain>
    </source>
</reference>
<dbReference type="EMBL" id="CM056815">
    <property type="protein sequence ID" value="KAJ8631513.1"/>
    <property type="molecule type" value="Genomic_DNA"/>
</dbReference>
<evidence type="ECO:0000313" key="2">
    <source>
        <dbReference type="Proteomes" id="UP001234297"/>
    </source>
</evidence>
<keyword evidence="2" id="KW-1185">Reference proteome</keyword>
<evidence type="ECO:0000313" key="1">
    <source>
        <dbReference type="EMBL" id="KAJ8631513.1"/>
    </source>
</evidence>
<name>A0ACC2LEJ9_PERAE</name>
<sequence length="318" mass="36084">MVVGGAAMGSECFSDHHRFDDVKCRRRAESWASVRDEVEATLRAVVDQAGSPVNIGDQVFGLTRNIIYRAAFGSTSREGQDEFVAKLQEFSNLFVAFNMADFVPWMGWIYPQGLEKKLEKARKTLDRFIDYIIDDHVAKQKVGHGDQEELTDMVDDLWPIWMMEELDVMFGGTETVASVIEWAMAELMKCPGEKKGYFIPSGTRVSVNAWAIGRDKTAWEDPETFRPDRFAKQGSADFKGNHFELIPFGSRRRSCPGMQLGLYTVELTVARLLHCFKWALPDGMKPYELDMRGEFGLTLPRAVRLVAIPTPRLHCPLF</sequence>
<accession>A0ACC2LEJ9</accession>
<proteinExistence type="predicted"/>
<organism evidence="1 2">
    <name type="scientific">Persea americana</name>
    <name type="common">Avocado</name>
    <dbReference type="NCBI Taxonomy" id="3435"/>
    <lineage>
        <taxon>Eukaryota</taxon>
        <taxon>Viridiplantae</taxon>
        <taxon>Streptophyta</taxon>
        <taxon>Embryophyta</taxon>
        <taxon>Tracheophyta</taxon>
        <taxon>Spermatophyta</taxon>
        <taxon>Magnoliopsida</taxon>
        <taxon>Magnoliidae</taxon>
        <taxon>Laurales</taxon>
        <taxon>Lauraceae</taxon>
        <taxon>Persea</taxon>
    </lineage>
</organism>
<dbReference type="Proteomes" id="UP001234297">
    <property type="component" value="Chromosome 7"/>
</dbReference>
<protein>
    <submittedName>
        <fullName evidence="1">Uncharacterized protein</fullName>
    </submittedName>
</protein>
<comment type="caution">
    <text evidence="1">The sequence shown here is derived from an EMBL/GenBank/DDBJ whole genome shotgun (WGS) entry which is preliminary data.</text>
</comment>